<dbReference type="PROSITE" id="PS00284">
    <property type="entry name" value="SERPIN"/>
    <property type="match status" value="1"/>
</dbReference>
<dbReference type="SUPFAM" id="SSF56574">
    <property type="entry name" value="Serpins"/>
    <property type="match status" value="1"/>
</dbReference>
<evidence type="ECO:0000256" key="3">
    <source>
        <dbReference type="ARBA" id="ARBA00022900"/>
    </source>
</evidence>
<keyword evidence="3 7" id="KW-0722">Serine protease inhibitor</keyword>
<evidence type="ECO:0000313" key="6">
    <source>
        <dbReference type="Proteomes" id="UP001652620"/>
    </source>
</evidence>
<dbReference type="InterPro" id="IPR000215">
    <property type="entry name" value="Serpin_fam"/>
</dbReference>
<keyword evidence="2 7" id="KW-0646">Protease inhibitor</keyword>
<evidence type="ECO:0000256" key="2">
    <source>
        <dbReference type="ARBA" id="ARBA00022690"/>
    </source>
</evidence>
<evidence type="ECO:0000256" key="1">
    <source>
        <dbReference type="ARBA" id="ARBA00009500"/>
    </source>
</evidence>
<dbReference type="InterPro" id="IPR042185">
    <property type="entry name" value="Serpin_sf_2"/>
</dbReference>
<dbReference type="SMART" id="SM00093">
    <property type="entry name" value="SERPIN"/>
    <property type="match status" value="1"/>
</dbReference>
<dbReference type="Pfam" id="PF00079">
    <property type="entry name" value="Serpin"/>
    <property type="match status" value="1"/>
</dbReference>
<sequence length="419" mass="46039">MFCLFTEFVVVYKQSAAACFLVIQTLIAATLINMATAGTIAPSLVASRNLFAADIFQALAQTRTQQNVVFSPASVQSCLALAFLGAEGETAQQLRIGLRLPAALDKPSIAADYAAFLQKNFHKDANATEDAPKLRMANRVYVNESLELSAKFNELAKTSFESEAVPTKFADAANAVQTINTWVEHETEGKIKNLLQPDAVNAETSAILVNAIYFKAKWLHPFSAFSTSDHEFRMSDGQTSSVPMMYGDERVKYGELADLDAKAVELPYKNSDLSMLVLLPNKVDGLAALEQKLSNADLNLIVERMRGADVDIFLPKFRIEFEVDLKQPLQQLGMVDMFSGSADFSSLFASGPQQRVDDVKHKAFLDVNEAGSEAAAAIFMKIVPMSLNLDQKVFKADHPFVFAIRNKEAIYFVGHVARL</sequence>
<gene>
    <name evidence="7" type="primary">LOC105222904</name>
</gene>
<evidence type="ECO:0000259" key="5">
    <source>
        <dbReference type="SMART" id="SM00093"/>
    </source>
</evidence>
<dbReference type="GeneID" id="105222904"/>
<dbReference type="Gene3D" id="2.30.39.10">
    <property type="entry name" value="Alpha-1-antitrypsin, domain 1"/>
    <property type="match status" value="1"/>
</dbReference>
<evidence type="ECO:0000256" key="4">
    <source>
        <dbReference type="RuleBase" id="RU000411"/>
    </source>
</evidence>
<dbReference type="InterPro" id="IPR023795">
    <property type="entry name" value="Serpin_CS"/>
</dbReference>
<comment type="similarity">
    <text evidence="1 4">Belongs to the serpin family.</text>
</comment>
<evidence type="ECO:0000313" key="7">
    <source>
        <dbReference type="RefSeq" id="XP_049309159.1"/>
    </source>
</evidence>
<keyword evidence="6" id="KW-1185">Reference proteome</keyword>
<feature type="domain" description="Serpin" evidence="5">
    <location>
        <begin position="53"/>
        <end position="419"/>
    </location>
</feature>
<dbReference type="RefSeq" id="XP_049309159.1">
    <property type="nucleotide sequence ID" value="XM_049453202.1"/>
</dbReference>
<dbReference type="Proteomes" id="UP001652620">
    <property type="component" value="Chromosome 3"/>
</dbReference>
<dbReference type="CDD" id="cd19954">
    <property type="entry name" value="serpin42Dd-like_insects"/>
    <property type="match status" value="1"/>
</dbReference>
<dbReference type="GO" id="GO:0004867">
    <property type="term" value="F:serine-type endopeptidase inhibitor activity"/>
    <property type="evidence" value="ECO:0007669"/>
    <property type="project" value="UniProtKB-KW"/>
</dbReference>
<accession>A0ABM3JIV6</accession>
<organism evidence="6 7">
    <name type="scientific">Bactrocera dorsalis</name>
    <name type="common">Oriental fruit fly</name>
    <name type="synonym">Dacus dorsalis</name>
    <dbReference type="NCBI Taxonomy" id="27457"/>
    <lineage>
        <taxon>Eukaryota</taxon>
        <taxon>Metazoa</taxon>
        <taxon>Ecdysozoa</taxon>
        <taxon>Arthropoda</taxon>
        <taxon>Hexapoda</taxon>
        <taxon>Insecta</taxon>
        <taxon>Pterygota</taxon>
        <taxon>Neoptera</taxon>
        <taxon>Endopterygota</taxon>
        <taxon>Diptera</taxon>
        <taxon>Brachycera</taxon>
        <taxon>Muscomorpha</taxon>
        <taxon>Tephritoidea</taxon>
        <taxon>Tephritidae</taxon>
        <taxon>Bactrocera</taxon>
        <taxon>Bactrocera</taxon>
    </lineage>
</organism>
<dbReference type="InterPro" id="IPR042178">
    <property type="entry name" value="Serpin_sf_1"/>
</dbReference>
<dbReference type="PANTHER" id="PTHR11461">
    <property type="entry name" value="SERINE PROTEASE INHIBITOR, SERPIN"/>
    <property type="match status" value="1"/>
</dbReference>
<protein>
    <submittedName>
        <fullName evidence="7">Serine protease inhibitor 42Dd isoform X1</fullName>
    </submittedName>
</protein>
<reference evidence="7" key="1">
    <citation type="submission" date="2025-08" db="UniProtKB">
        <authorList>
            <consortium name="RefSeq"/>
        </authorList>
    </citation>
    <scope>IDENTIFICATION</scope>
    <source>
        <tissue evidence="7">Adult</tissue>
    </source>
</reference>
<dbReference type="InterPro" id="IPR036186">
    <property type="entry name" value="Serpin_sf"/>
</dbReference>
<name>A0ABM3JIV6_BACDO</name>
<dbReference type="Gene3D" id="3.30.497.10">
    <property type="entry name" value="Antithrombin, subunit I, domain 2"/>
    <property type="match status" value="1"/>
</dbReference>
<proteinExistence type="inferred from homology"/>
<dbReference type="PANTHER" id="PTHR11461:SF211">
    <property type="entry name" value="GH10112P-RELATED"/>
    <property type="match status" value="1"/>
</dbReference>
<dbReference type="InterPro" id="IPR023796">
    <property type="entry name" value="Serpin_dom"/>
</dbReference>